<comment type="caution">
    <text evidence="1">The sequence shown here is derived from an EMBL/GenBank/DDBJ whole genome shotgun (WGS) entry which is preliminary data.</text>
</comment>
<keyword evidence="2" id="KW-1185">Reference proteome</keyword>
<evidence type="ECO:0000313" key="2">
    <source>
        <dbReference type="Proteomes" id="UP000023430"/>
    </source>
</evidence>
<proteinExistence type="predicted"/>
<dbReference type="Pfam" id="PF05120">
    <property type="entry name" value="GvpG"/>
    <property type="match status" value="1"/>
</dbReference>
<dbReference type="eggNOG" id="ENOG5030UNY">
    <property type="taxonomic scope" value="Bacteria"/>
</dbReference>
<sequence>MGLLTGLLSLPVRGPTGAALWIARQIAAAAEAERNDPAALRAALAEAERRLVAGELSEEDYDRIEDELLARLAEAGR</sequence>
<name>X7FB63_9RHOB</name>
<protein>
    <submittedName>
        <fullName evidence="1">Gas vesicle protein</fullName>
    </submittedName>
</protein>
<dbReference type="RefSeq" id="WP_043769063.1">
    <property type="nucleotide sequence ID" value="NZ_JAME01000010.1"/>
</dbReference>
<reference evidence="1 2" key="1">
    <citation type="submission" date="2014-01" db="EMBL/GenBank/DDBJ databases">
        <title>Roseivivax isoporae LMG 25204 Genome Sequencing.</title>
        <authorList>
            <person name="Lai Q."/>
            <person name="Li G."/>
            <person name="Shao Z."/>
        </authorList>
    </citation>
    <scope>NUCLEOTIDE SEQUENCE [LARGE SCALE GENOMIC DNA]</scope>
    <source>
        <strain evidence="1 2">LMG 25204</strain>
    </source>
</reference>
<dbReference type="STRING" id="1449351.RISW2_01415"/>
<dbReference type="InterPro" id="IPR007804">
    <property type="entry name" value="GvpG"/>
</dbReference>
<organism evidence="1 2">
    <name type="scientific">Roseivivax isoporae LMG 25204</name>
    <dbReference type="NCBI Taxonomy" id="1449351"/>
    <lineage>
        <taxon>Bacteria</taxon>
        <taxon>Pseudomonadati</taxon>
        <taxon>Pseudomonadota</taxon>
        <taxon>Alphaproteobacteria</taxon>
        <taxon>Rhodobacterales</taxon>
        <taxon>Roseobacteraceae</taxon>
        <taxon>Roseivivax</taxon>
    </lineage>
</organism>
<dbReference type="AlphaFoldDB" id="X7FB63"/>
<gene>
    <name evidence="1" type="ORF">RISW2_01415</name>
</gene>
<dbReference type="EMBL" id="JAME01000010">
    <property type="protein sequence ID" value="ETX29356.1"/>
    <property type="molecule type" value="Genomic_DNA"/>
</dbReference>
<dbReference type="Proteomes" id="UP000023430">
    <property type="component" value="Unassembled WGS sequence"/>
</dbReference>
<evidence type="ECO:0000313" key="1">
    <source>
        <dbReference type="EMBL" id="ETX29356.1"/>
    </source>
</evidence>
<accession>X7FB63</accession>